<dbReference type="AlphaFoldDB" id="A0A7K9IE66"/>
<evidence type="ECO:0000259" key="1">
    <source>
        <dbReference type="Pfam" id="PF06817"/>
    </source>
</evidence>
<dbReference type="Proteomes" id="UP000534930">
    <property type="component" value="Unassembled WGS sequence"/>
</dbReference>
<accession>A0A7K9IE66</accession>
<protein>
    <submittedName>
        <fullName evidence="2">POK18 protein</fullName>
    </submittedName>
</protein>
<organism evidence="2 3">
    <name type="scientific">Myiagra hebetior</name>
    <dbReference type="NCBI Taxonomy" id="381031"/>
    <lineage>
        <taxon>Eukaryota</taxon>
        <taxon>Metazoa</taxon>
        <taxon>Chordata</taxon>
        <taxon>Craniata</taxon>
        <taxon>Vertebrata</taxon>
        <taxon>Euteleostomi</taxon>
        <taxon>Archelosauria</taxon>
        <taxon>Archosauria</taxon>
        <taxon>Dinosauria</taxon>
        <taxon>Saurischia</taxon>
        <taxon>Theropoda</taxon>
        <taxon>Coelurosauria</taxon>
        <taxon>Aves</taxon>
        <taxon>Neognathae</taxon>
        <taxon>Neoaves</taxon>
        <taxon>Telluraves</taxon>
        <taxon>Australaves</taxon>
        <taxon>Passeriformes</taxon>
        <taxon>Corvoidea</taxon>
        <taxon>Monarchidae</taxon>
        <taxon>Myiagra</taxon>
    </lineage>
</organism>
<dbReference type="Pfam" id="PF06817">
    <property type="entry name" value="RVT_thumb"/>
    <property type="match status" value="1"/>
</dbReference>
<dbReference type="Gene3D" id="3.30.70.270">
    <property type="match status" value="1"/>
</dbReference>
<feature type="non-terminal residue" evidence="2">
    <location>
        <position position="1"/>
    </location>
</feature>
<dbReference type="GO" id="GO:0003964">
    <property type="term" value="F:RNA-directed DNA polymerase activity"/>
    <property type="evidence" value="ECO:0007669"/>
    <property type="project" value="InterPro"/>
</dbReference>
<feature type="domain" description="Reverse transcriptase thumb" evidence="1">
    <location>
        <begin position="6"/>
        <end position="52"/>
    </location>
</feature>
<dbReference type="InterPro" id="IPR043128">
    <property type="entry name" value="Rev_trsase/Diguanyl_cyclase"/>
</dbReference>
<dbReference type="InterPro" id="IPR010661">
    <property type="entry name" value="RVT_thumb"/>
</dbReference>
<name>A0A7K9IE66_9CORV</name>
<feature type="non-terminal residue" evidence="2">
    <location>
        <position position="52"/>
    </location>
</feature>
<gene>
    <name evidence="2" type="primary">Ervk18</name>
    <name evidence="2" type="ORF">MYIHEB_R15493</name>
</gene>
<keyword evidence="3" id="KW-1185">Reference proteome</keyword>
<proteinExistence type="predicted"/>
<comment type="caution">
    <text evidence="2">The sequence shown here is derived from an EMBL/GenBank/DDBJ whole genome shotgun (WGS) entry which is preliminary data.</text>
</comment>
<evidence type="ECO:0000313" key="2">
    <source>
        <dbReference type="EMBL" id="NXH23742.1"/>
    </source>
</evidence>
<evidence type="ECO:0000313" key="3">
    <source>
        <dbReference type="Proteomes" id="UP000534930"/>
    </source>
</evidence>
<dbReference type="EMBL" id="VWZQ01000244">
    <property type="protein sequence ID" value="NXH23742.1"/>
    <property type="molecule type" value="Genomic_DNA"/>
</dbReference>
<sequence length="52" mass="6056">IEVRTQVKNLQDLQQLLEEINWIRPILGSTNYELAQLFNLSRGDCNINSPRT</sequence>
<reference evidence="2 3" key="1">
    <citation type="submission" date="2019-09" db="EMBL/GenBank/DDBJ databases">
        <title>Bird 10,000 Genomes (B10K) Project - Family phase.</title>
        <authorList>
            <person name="Zhang G."/>
        </authorList>
    </citation>
    <scope>NUCLEOTIDE SEQUENCE [LARGE SCALE GENOMIC DNA]</scope>
    <source>
        <strain evidence="2">B10K-DU-001-33</strain>
        <tissue evidence="2">Muscle</tissue>
    </source>
</reference>